<evidence type="ECO:0000256" key="7">
    <source>
        <dbReference type="ARBA" id="ARBA00022475"/>
    </source>
</evidence>
<accession>A0ABP9FE72</accession>
<evidence type="ECO:0000256" key="4">
    <source>
        <dbReference type="ARBA" id="ARBA00010561"/>
    </source>
</evidence>
<feature type="transmembrane region" description="Helical" evidence="19">
    <location>
        <begin position="232"/>
        <end position="251"/>
    </location>
</feature>
<evidence type="ECO:0000256" key="16">
    <source>
        <dbReference type="ARBA" id="ARBA00032853"/>
    </source>
</evidence>
<dbReference type="RefSeq" id="WP_345582199.1">
    <property type="nucleotide sequence ID" value="NZ_BAABLV010000031.1"/>
</dbReference>
<comment type="cofactor">
    <cofactor evidence="1 19">
        <name>Mg(2+)</name>
        <dbReference type="ChEBI" id="CHEBI:18420"/>
    </cofactor>
</comment>
<keyword evidence="11 19" id="KW-0460">Magnesium</keyword>
<evidence type="ECO:0000256" key="10">
    <source>
        <dbReference type="ARBA" id="ARBA00022692"/>
    </source>
</evidence>
<dbReference type="EMBL" id="BAABLV010000031">
    <property type="protein sequence ID" value="GAA4900608.1"/>
    <property type="molecule type" value="Genomic_DNA"/>
</dbReference>
<dbReference type="InterPro" id="IPR003805">
    <property type="entry name" value="CobS"/>
</dbReference>
<evidence type="ECO:0000256" key="14">
    <source>
        <dbReference type="ARBA" id="ARBA00025228"/>
    </source>
</evidence>
<dbReference type="PANTHER" id="PTHR34148:SF1">
    <property type="entry name" value="ADENOSYLCOBINAMIDE-GDP RIBAZOLETRANSFERASE"/>
    <property type="match status" value="1"/>
</dbReference>
<keyword evidence="10 19" id="KW-0812">Transmembrane</keyword>
<dbReference type="HAMAP" id="MF_00719">
    <property type="entry name" value="CobS"/>
    <property type="match status" value="1"/>
</dbReference>
<dbReference type="Proteomes" id="UP001501521">
    <property type="component" value="Unassembled WGS sequence"/>
</dbReference>
<feature type="transmembrane region" description="Helical" evidence="19">
    <location>
        <begin position="174"/>
        <end position="194"/>
    </location>
</feature>
<evidence type="ECO:0000256" key="9">
    <source>
        <dbReference type="ARBA" id="ARBA00022679"/>
    </source>
</evidence>
<proteinExistence type="inferred from homology"/>
<evidence type="ECO:0000256" key="6">
    <source>
        <dbReference type="ARBA" id="ARBA00015850"/>
    </source>
</evidence>
<dbReference type="NCBIfam" id="TIGR00317">
    <property type="entry name" value="cobS"/>
    <property type="match status" value="1"/>
</dbReference>
<keyword evidence="13 19" id="KW-0472">Membrane</keyword>
<comment type="catalytic activity">
    <reaction evidence="17 19">
        <text>alpha-ribazole + adenosylcob(III)inamide-GDP = adenosylcob(III)alamin + GMP + H(+)</text>
        <dbReference type="Rhea" id="RHEA:16049"/>
        <dbReference type="ChEBI" id="CHEBI:10329"/>
        <dbReference type="ChEBI" id="CHEBI:15378"/>
        <dbReference type="ChEBI" id="CHEBI:18408"/>
        <dbReference type="ChEBI" id="CHEBI:58115"/>
        <dbReference type="ChEBI" id="CHEBI:60487"/>
        <dbReference type="EC" id="2.7.8.26"/>
    </reaction>
</comment>
<gene>
    <name evidence="19" type="primary">cobS</name>
    <name evidence="20" type="ORF">GCM10025789_18840</name>
</gene>
<dbReference type="Pfam" id="PF02654">
    <property type="entry name" value="CobS"/>
    <property type="match status" value="1"/>
</dbReference>
<evidence type="ECO:0000256" key="17">
    <source>
        <dbReference type="ARBA" id="ARBA00048623"/>
    </source>
</evidence>
<feature type="transmembrane region" description="Helical" evidence="19">
    <location>
        <begin position="58"/>
        <end position="77"/>
    </location>
</feature>
<evidence type="ECO:0000313" key="21">
    <source>
        <dbReference type="Proteomes" id="UP001501521"/>
    </source>
</evidence>
<organism evidence="20 21">
    <name type="scientific">Tessaracoccus lubricantis</name>
    <dbReference type="NCBI Taxonomy" id="545543"/>
    <lineage>
        <taxon>Bacteria</taxon>
        <taxon>Bacillati</taxon>
        <taxon>Actinomycetota</taxon>
        <taxon>Actinomycetes</taxon>
        <taxon>Propionibacteriales</taxon>
        <taxon>Propionibacteriaceae</taxon>
        <taxon>Tessaracoccus</taxon>
    </lineage>
</organism>
<feature type="transmembrane region" description="Helical" evidence="19">
    <location>
        <begin position="28"/>
        <end position="51"/>
    </location>
</feature>
<protein>
    <recommendedName>
        <fullName evidence="6 19">Adenosylcobinamide-GDP ribazoletransferase</fullName>
        <ecNumber evidence="5 19">2.7.8.26</ecNumber>
    </recommendedName>
    <alternativeName>
        <fullName evidence="16 19">Cobalamin synthase</fullName>
    </alternativeName>
    <alternativeName>
        <fullName evidence="15 19">Cobalamin-5'-phosphate synthase</fullName>
    </alternativeName>
</protein>
<evidence type="ECO:0000256" key="18">
    <source>
        <dbReference type="ARBA" id="ARBA00049504"/>
    </source>
</evidence>
<keyword evidence="12 19" id="KW-1133">Transmembrane helix</keyword>
<evidence type="ECO:0000256" key="8">
    <source>
        <dbReference type="ARBA" id="ARBA00022573"/>
    </source>
</evidence>
<comment type="similarity">
    <text evidence="4 19">Belongs to the CobS family.</text>
</comment>
<feature type="transmembrane region" description="Helical" evidence="19">
    <location>
        <begin position="105"/>
        <end position="124"/>
    </location>
</feature>
<keyword evidence="8 19" id="KW-0169">Cobalamin biosynthesis</keyword>
<evidence type="ECO:0000256" key="3">
    <source>
        <dbReference type="ARBA" id="ARBA00004663"/>
    </source>
</evidence>
<name>A0ABP9FE72_9ACTN</name>
<feature type="transmembrane region" description="Helical" evidence="19">
    <location>
        <begin position="131"/>
        <end position="154"/>
    </location>
</feature>
<evidence type="ECO:0000256" key="13">
    <source>
        <dbReference type="ARBA" id="ARBA00023136"/>
    </source>
</evidence>
<dbReference type="PANTHER" id="PTHR34148">
    <property type="entry name" value="ADENOSYLCOBINAMIDE-GDP RIBAZOLETRANSFERASE"/>
    <property type="match status" value="1"/>
</dbReference>
<keyword evidence="9 19" id="KW-0808">Transferase</keyword>
<evidence type="ECO:0000313" key="20">
    <source>
        <dbReference type="EMBL" id="GAA4900608.1"/>
    </source>
</evidence>
<keyword evidence="21" id="KW-1185">Reference proteome</keyword>
<evidence type="ECO:0000256" key="15">
    <source>
        <dbReference type="ARBA" id="ARBA00032605"/>
    </source>
</evidence>
<evidence type="ECO:0000256" key="11">
    <source>
        <dbReference type="ARBA" id="ARBA00022842"/>
    </source>
</evidence>
<feature type="transmembrane region" description="Helical" evidence="19">
    <location>
        <begin position="201"/>
        <end position="220"/>
    </location>
</feature>
<keyword evidence="7 19" id="KW-1003">Cell membrane</keyword>
<comment type="caution">
    <text evidence="20">The sequence shown here is derived from an EMBL/GenBank/DDBJ whole genome shotgun (WGS) entry which is preliminary data.</text>
</comment>
<evidence type="ECO:0000256" key="1">
    <source>
        <dbReference type="ARBA" id="ARBA00001946"/>
    </source>
</evidence>
<comment type="pathway">
    <text evidence="3 19">Cofactor biosynthesis; adenosylcobalamin biosynthesis; adenosylcobalamin from cob(II)yrinate a,c-diamide: step 7/7.</text>
</comment>
<comment type="function">
    <text evidence="14 19">Joins adenosylcobinamide-GDP and alpha-ribazole to generate adenosylcobalamin (Ado-cobalamin). Also synthesizes adenosylcobalamin 5'-phosphate from adenosylcobinamide-GDP and alpha-ribazole 5'-phosphate.</text>
</comment>
<dbReference type="EC" id="2.7.8.26" evidence="5 19"/>
<evidence type="ECO:0000256" key="12">
    <source>
        <dbReference type="ARBA" id="ARBA00022989"/>
    </source>
</evidence>
<reference evidence="21" key="1">
    <citation type="journal article" date="2019" name="Int. J. Syst. Evol. Microbiol.">
        <title>The Global Catalogue of Microorganisms (GCM) 10K type strain sequencing project: providing services to taxonomists for standard genome sequencing and annotation.</title>
        <authorList>
            <consortium name="The Broad Institute Genomics Platform"/>
            <consortium name="The Broad Institute Genome Sequencing Center for Infectious Disease"/>
            <person name="Wu L."/>
            <person name="Ma J."/>
        </authorList>
    </citation>
    <scope>NUCLEOTIDE SEQUENCE [LARGE SCALE GENOMIC DNA]</scope>
    <source>
        <strain evidence="21">JCM 19125</strain>
    </source>
</reference>
<evidence type="ECO:0000256" key="2">
    <source>
        <dbReference type="ARBA" id="ARBA00004651"/>
    </source>
</evidence>
<comment type="catalytic activity">
    <reaction evidence="18 19">
        <text>alpha-ribazole 5'-phosphate + adenosylcob(III)inamide-GDP = adenosylcob(III)alamin 5'-phosphate + GMP + H(+)</text>
        <dbReference type="Rhea" id="RHEA:23560"/>
        <dbReference type="ChEBI" id="CHEBI:15378"/>
        <dbReference type="ChEBI" id="CHEBI:57918"/>
        <dbReference type="ChEBI" id="CHEBI:58115"/>
        <dbReference type="ChEBI" id="CHEBI:60487"/>
        <dbReference type="ChEBI" id="CHEBI:60493"/>
        <dbReference type="EC" id="2.7.8.26"/>
    </reaction>
</comment>
<sequence>MNSLGAATGLFTVIPVPAFEVDRRLAARAMAAFPWLGALLGAASGAVLWAAWQLAGPLLGAMLGLALLAGLTGAMHLDGVADTADGLGSRRPPDEALTIMRKSDIGPMGVATLVLVLLVDAAALASMPSAVVAAVGLAGAAALGRLAITLASVSTRSARQHGFGALFVGVTRPWVAAVTWVAVVGLVLAGAWVAGGQHAALAAGIGLAAATLAGALWSRHLLVRLGGWTGDTFGSLIEVVQAVFLVAFALAA</sequence>
<evidence type="ECO:0000256" key="5">
    <source>
        <dbReference type="ARBA" id="ARBA00013200"/>
    </source>
</evidence>
<comment type="subcellular location">
    <subcellularLocation>
        <location evidence="2 19">Cell membrane</location>
        <topology evidence="2 19">Multi-pass membrane protein</topology>
    </subcellularLocation>
</comment>
<evidence type="ECO:0000256" key="19">
    <source>
        <dbReference type="HAMAP-Rule" id="MF_00719"/>
    </source>
</evidence>